<dbReference type="AlphaFoldDB" id="A0A1G2S7E5"/>
<accession>A0A1G2S7E5</accession>
<gene>
    <name evidence="1" type="ORF">A3D51_00170</name>
</gene>
<organism evidence="1 2">
    <name type="scientific">Candidatus Yonathbacteria bacterium RIFCSPHIGHO2_02_FULL_44_14</name>
    <dbReference type="NCBI Taxonomy" id="1802724"/>
    <lineage>
        <taxon>Bacteria</taxon>
        <taxon>Candidatus Yonathiibacteriota</taxon>
    </lineage>
</organism>
<evidence type="ECO:0008006" key="3">
    <source>
        <dbReference type="Google" id="ProtNLM"/>
    </source>
</evidence>
<dbReference type="Proteomes" id="UP000179118">
    <property type="component" value="Unassembled WGS sequence"/>
</dbReference>
<dbReference type="InterPro" id="IPR021482">
    <property type="entry name" value="DUF3135"/>
</dbReference>
<dbReference type="EMBL" id="MHUT01000018">
    <property type="protein sequence ID" value="OHA80619.1"/>
    <property type="molecule type" value="Genomic_DNA"/>
</dbReference>
<evidence type="ECO:0000313" key="2">
    <source>
        <dbReference type="Proteomes" id="UP000179118"/>
    </source>
</evidence>
<name>A0A1G2S7E5_9BACT</name>
<evidence type="ECO:0000313" key="1">
    <source>
        <dbReference type="EMBL" id="OHA80619.1"/>
    </source>
</evidence>
<comment type="caution">
    <text evidence="1">The sequence shown here is derived from an EMBL/GenBank/DDBJ whole genome shotgun (WGS) entry which is preliminary data.</text>
</comment>
<reference evidence="1 2" key="1">
    <citation type="journal article" date="2016" name="Nat. Commun.">
        <title>Thousands of microbial genomes shed light on interconnected biogeochemical processes in an aquifer system.</title>
        <authorList>
            <person name="Anantharaman K."/>
            <person name="Brown C.T."/>
            <person name="Hug L.A."/>
            <person name="Sharon I."/>
            <person name="Castelle C.J."/>
            <person name="Probst A.J."/>
            <person name="Thomas B.C."/>
            <person name="Singh A."/>
            <person name="Wilkins M.J."/>
            <person name="Karaoz U."/>
            <person name="Brodie E.L."/>
            <person name="Williams K.H."/>
            <person name="Hubbard S.S."/>
            <person name="Banfield J.F."/>
        </authorList>
    </citation>
    <scope>NUCLEOTIDE SEQUENCE [LARGE SCALE GENOMIC DNA]</scope>
</reference>
<proteinExistence type="predicted"/>
<dbReference type="Pfam" id="PF11333">
    <property type="entry name" value="DUF3135"/>
    <property type="match status" value="1"/>
</dbReference>
<protein>
    <recommendedName>
        <fullName evidence="3">DUF3135 domain-containing protein</fullName>
    </recommendedName>
</protein>
<sequence>MFDYRAHLAKTDPERFEAEREAEIEKVILSANPERQQELRQLQWRIDMERRRAKNPIDAMVRLQKMMWRQFYADDGFVFAVNQMVKVCHSTKELLETLEPKNAVILPFEKD</sequence>